<dbReference type="EnsemblMetazoa" id="tetur07g01690.1">
    <property type="protein sequence ID" value="tetur07g01690.1"/>
    <property type="gene ID" value="tetur07g01690"/>
</dbReference>
<name>T1K8K8_TETUR</name>
<accession>T1K8K8</accession>
<keyword evidence="2" id="KW-1185">Reference proteome</keyword>
<dbReference type="HOGENOM" id="CLU_2111964_0_0_1"/>
<evidence type="ECO:0000313" key="1">
    <source>
        <dbReference type="EnsemblMetazoa" id="tetur07g01690.1"/>
    </source>
</evidence>
<reference evidence="1" key="2">
    <citation type="submission" date="2015-06" db="UniProtKB">
        <authorList>
            <consortium name="EnsemblMetazoa"/>
        </authorList>
    </citation>
    <scope>IDENTIFICATION</scope>
</reference>
<evidence type="ECO:0000313" key="2">
    <source>
        <dbReference type="Proteomes" id="UP000015104"/>
    </source>
</evidence>
<dbReference type="Proteomes" id="UP000015104">
    <property type="component" value="Unassembled WGS sequence"/>
</dbReference>
<dbReference type="EMBL" id="CAEY01001877">
    <property type="status" value="NOT_ANNOTATED_CDS"/>
    <property type="molecule type" value="Genomic_DNA"/>
</dbReference>
<organism evidence="1 2">
    <name type="scientific">Tetranychus urticae</name>
    <name type="common">Two-spotted spider mite</name>
    <dbReference type="NCBI Taxonomy" id="32264"/>
    <lineage>
        <taxon>Eukaryota</taxon>
        <taxon>Metazoa</taxon>
        <taxon>Ecdysozoa</taxon>
        <taxon>Arthropoda</taxon>
        <taxon>Chelicerata</taxon>
        <taxon>Arachnida</taxon>
        <taxon>Acari</taxon>
        <taxon>Acariformes</taxon>
        <taxon>Trombidiformes</taxon>
        <taxon>Prostigmata</taxon>
        <taxon>Eleutherengona</taxon>
        <taxon>Raphignathae</taxon>
        <taxon>Tetranychoidea</taxon>
        <taxon>Tetranychidae</taxon>
        <taxon>Tetranychus</taxon>
    </lineage>
</organism>
<protein>
    <submittedName>
        <fullName evidence="1">Uncharacterized protein</fullName>
    </submittedName>
</protein>
<reference evidence="2" key="1">
    <citation type="submission" date="2011-08" db="EMBL/GenBank/DDBJ databases">
        <authorList>
            <person name="Rombauts S."/>
        </authorList>
    </citation>
    <scope>NUCLEOTIDE SEQUENCE</scope>
    <source>
        <strain evidence="2">London</strain>
    </source>
</reference>
<proteinExistence type="predicted"/>
<dbReference type="AlphaFoldDB" id="T1K8K8"/>
<sequence length="115" mass="13494">MSYSVVRETAEYTFLRAKILSAHKIANNFRIIAFNEFLVFLVLSYESIYDQGKRVTFKSCIVKTFYEMKLNKKSIRKGNLRQLYSLNCHNLDIAEHLLFAKRVNLCKVGGWSKNF</sequence>